<organism evidence="2 4">
    <name type="scientific">Rotaria magnacalcarata</name>
    <dbReference type="NCBI Taxonomy" id="392030"/>
    <lineage>
        <taxon>Eukaryota</taxon>
        <taxon>Metazoa</taxon>
        <taxon>Spiralia</taxon>
        <taxon>Gnathifera</taxon>
        <taxon>Rotifera</taxon>
        <taxon>Eurotatoria</taxon>
        <taxon>Bdelloidea</taxon>
        <taxon>Philodinida</taxon>
        <taxon>Philodinidae</taxon>
        <taxon>Rotaria</taxon>
    </lineage>
</organism>
<dbReference type="Proteomes" id="UP000681720">
    <property type="component" value="Unassembled WGS sequence"/>
</dbReference>
<sequence>ASDNDDVPEMWLPELWHTDSKTGKIKKHRLPPDETSLNAEPITAEPELSNVCAPSGVLLPVEEEEGEPEEEEEEEESQIILS</sequence>
<feature type="region of interest" description="Disordered" evidence="1">
    <location>
        <begin position="59"/>
        <end position="82"/>
    </location>
</feature>
<feature type="non-terminal residue" evidence="2">
    <location>
        <position position="1"/>
    </location>
</feature>
<feature type="compositionally biased region" description="Acidic residues" evidence="1">
    <location>
        <begin position="61"/>
        <end position="82"/>
    </location>
</feature>
<evidence type="ECO:0000313" key="3">
    <source>
        <dbReference type="EMBL" id="CAF5183808.1"/>
    </source>
</evidence>
<protein>
    <submittedName>
        <fullName evidence="2">Uncharacterized protein</fullName>
    </submittedName>
</protein>
<reference evidence="2" key="1">
    <citation type="submission" date="2021-02" db="EMBL/GenBank/DDBJ databases">
        <authorList>
            <person name="Nowell W R."/>
        </authorList>
    </citation>
    <scope>NUCLEOTIDE SEQUENCE</scope>
</reference>
<feature type="region of interest" description="Disordered" evidence="1">
    <location>
        <begin position="23"/>
        <end position="43"/>
    </location>
</feature>
<proteinExistence type="predicted"/>
<accession>A0A8S2TA65</accession>
<evidence type="ECO:0000313" key="2">
    <source>
        <dbReference type="EMBL" id="CAF4271810.1"/>
    </source>
</evidence>
<name>A0A8S2TA65_9BILA</name>
<dbReference type="EMBL" id="CAJOBH010293386">
    <property type="protein sequence ID" value="CAF5183808.1"/>
    <property type="molecule type" value="Genomic_DNA"/>
</dbReference>
<evidence type="ECO:0000313" key="4">
    <source>
        <dbReference type="Proteomes" id="UP000681720"/>
    </source>
</evidence>
<dbReference type="EMBL" id="CAJOBJ010030844">
    <property type="protein sequence ID" value="CAF4271810.1"/>
    <property type="molecule type" value="Genomic_DNA"/>
</dbReference>
<dbReference type="AlphaFoldDB" id="A0A8S2TA65"/>
<comment type="caution">
    <text evidence="2">The sequence shown here is derived from an EMBL/GenBank/DDBJ whole genome shotgun (WGS) entry which is preliminary data.</text>
</comment>
<dbReference type="Proteomes" id="UP000681967">
    <property type="component" value="Unassembled WGS sequence"/>
</dbReference>
<gene>
    <name evidence="3" type="ORF">BYL167_LOCUS79374</name>
    <name evidence="2" type="ORF">GIL414_LOCUS24590</name>
</gene>
<evidence type="ECO:0000256" key="1">
    <source>
        <dbReference type="SAM" id="MobiDB-lite"/>
    </source>
</evidence>